<dbReference type="GO" id="GO:0003723">
    <property type="term" value="F:RNA binding"/>
    <property type="evidence" value="ECO:0007669"/>
    <property type="project" value="InterPro"/>
</dbReference>
<dbReference type="Proteomes" id="UP000324585">
    <property type="component" value="Unassembled WGS sequence"/>
</dbReference>
<evidence type="ECO:0000256" key="1">
    <source>
        <dbReference type="ARBA" id="ARBA00008348"/>
    </source>
</evidence>
<dbReference type="OrthoDB" id="440619at2759"/>
<dbReference type="InterPro" id="IPR042092">
    <property type="entry name" value="PsdUridine_s_RsuA/RluB/E/F_cat"/>
</dbReference>
<dbReference type="InterPro" id="IPR020094">
    <property type="entry name" value="TruA/RsuA/RluB/E/F_N"/>
</dbReference>
<evidence type="ECO:0000259" key="3">
    <source>
        <dbReference type="Pfam" id="PF00849"/>
    </source>
</evidence>
<keyword evidence="2" id="KW-0413">Isomerase</keyword>
<keyword evidence="5" id="KW-1185">Reference proteome</keyword>
<sequence length="260" mass="28662">MAACAAWMCVCAAAPSSLPCSREMVCVTRSSREPSAQPPRRSWSRAQRAHRKALVHIVEARLLVSFHKPKGLVCTHRDELRRETVYAHFERALVERYGIRGSESSALRNSVKHGAHRHMWHTLGRLDLDTTGLLLFTNYAPWVLQATDPSAHAAVQKRYFVHAAGQLGIAELEALRNGVQMSGGLGISAPATVTVLATRGKNTDLEIGIRQGKNRQVRRMLLAVGSQALRLHRVAFGDIELGSLPEGCVRLEDPAQLSLR</sequence>
<dbReference type="GO" id="GO:0006364">
    <property type="term" value="P:rRNA processing"/>
    <property type="evidence" value="ECO:0007669"/>
    <property type="project" value="UniProtKB-ARBA"/>
</dbReference>
<dbReference type="GO" id="GO:0009982">
    <property type="term" value="F:pseudouridine synthase activity"/>
    <property type="evidence" value="ECO:0007669"/>
    <property type="project" value="InterPro"/>
</dbReference>
<protein>
    <submittedName>
        <fullName evidence="4">Ribosomal large subunit pseudouridine synthase B</fullName>
    </submittedName>
</protein>
<gene>
    <name evidence="4" type="ORF">FVE85_1241</name>
</gene>
<dbReference type="AlphaFoldDB" id="A0A5J4YJ30"/>
<accession>A0A5J4YJ30</accession>
<dbReference type="EMBL" id="VRMN01000018">
    <property type="protein sequence ID" value="KAA8490794.1"/>
    <property type="molecule type" value="Genomic_DNA"/>
</dbReference>
<dbReference type="InterPro" id="IPR050343">
    <property type="entry name" value="RsuA_PseudoU_synthase"/>
</dbReference>
<dbReference type="InterPro" id="IPR018496">
    <property type="entry name" value="PsdUridine_synth_RsuA/RluB_CS"/>
</dbReference>
<dbReference type="PROSITE" id="PS01149">
    <property type="entry name" value="PSI_RSU"/>
    <property type="match status" value="1"/>
</dbReference>
<dbReference type="SUPFAM" id="SSF55120">
    <property type="entry name" value="Pseudouridine synthase"/>
    <property type="match status" value="1"/>
</dbReference>
<evidence type="ECO:0000256" key="2">
    <source>
        <dbReference type="ARBA" id="ARBA00023235"/>
    </source>
</evidence>
<dbReference type="InterPro" id="IPR020103">
    <property type="entry name" value="PsdUridine_synth_cat_dom_sf"/>
</dbReference>
<dbReference type="InterPro" id="IPR006145">
    <property type="entry name" value="PsdUridine_synth_RsuA/RluA"/>
</dbReference>
<dbReference type="Gene3D" id="3.30.70.1560">
    <property type="entry name" value="Alpha-L RNA-binding motif"/>
    <property type="match status" value="1"/>
</dbReference>
<organism evidence="4 5">
    <name type="scientific">Porphyridium purpureum</name>
    <name type="common">Red alga</name>
    <name type="synonym">Porphyridium cruentum</name>
    <dbReference type="NCBI Taxonomy" id="35688"/>
    <lineage>
        <taxon>Eukaryota</taxon>
        <taxon>Rhodophyta</taxon>
        <taxon>Bangiophyceae</taxon>
        <taxon>Porphyridiales</taxon>
        <taxon>Porphyridiaceae</taxon>
        <taxon>Porphyridium</taxon>
    </lineage>
</organism>
<comment type="caution">
    <text evidence="4">The sequence shown here is derived from an EMBL/GenBank/DDBJ whole genome shotgun (WGS) entry which is preliminary data.</text>
</comment>
<evidence type="ECO:0000313" key="5">
    <source>
        <dbReference type="Proteomes" id="UP000324585"/>
    </source>
</evidence>
<comment type="similarity">
    <text evidence="1">Belongs to the pseudouridine synthase RsuA family.</text>
</comment>
<reference evidence="5" key="1">
    <citation type="journal article" date="2019" name="Nat. Commun.">
        <title>Expansion of phycobilisome linker gene families in mesophilic red algae.</title>
        <authorList>
            <person name="Lee J."/>
            <person name="Kim D."/>
            <person name="Bhattacharya D."/>
            <person name="Yoon H.S."/>
        </authorList>
    </citation>
    <scope>NUCLEOTIDE SEQUENCE [LARGE SCALE GENOMIC DNA]</scope>
    <source>
        <strain evidence="5">CCMP 1328</strain>
    </source>
</reference>
<name>A0A5J4YJ30_PORPP</name>
<proteinExistence type="inferred from homology"/>
<dbReference type="Pfam" id="PF00849">
    <property type="entry name" value="PseudoU_synth_2"/>
    <property type="match status" value="1"/>
</dbReference>
<evidence type="ECO:0000313" key="4">
    <source>
        <dbReference type="EMBL" id="KAA8490794.1"/>
    </source>
</evidence>
<dbReference type="OMA" id="RIPYPKW"/>
<dbReference type="PANTHER" id="PTHR47683:SF2">
    <property type="entry name" value="RNA-BINDING S4 DOMAIN-CONTAINING PROTEIN"/>
    <property type="match status" value="1"/>
</dbReference>
<dbReference type="PANTHER" id="PTHR47683">
    <property type="entry name" value="PSEUDOURIDINE SYNTHASE FAMILY PROTEIN-RELATED"/>
    <property type="match status" value="1"/>
</dbReference>
<feature type="domain" description="Pseudouridine synthase RsuA/RluA-like" evidence="3">
    <location>
        <begin position="64"/>
        <end position="222"/>
    </location>
</feature>
<dbReference type="GO" id="GO:0001522">
    <property type="term" value="P:pseudouridine synthesis"/>
    <property type="evidence" value="ECO:0007669"/>
    <property type="project" value="InterPro"/>
</dbReference>
<dbReference type="Gene3D" id="3.30.70.580">
    <property type="entry name" value="Pseudouridine synthase I, catalytic domain, N-terminal subdomain"/>
    <property type="match status" value="1"/>
</dbReference>